<dbReference type="EMBL" id="JAERRH010000003">
    <property type="protein sequence ID" value="MBL1105187.1"/>
    <property type="molecule type" value="Genomic_DNA"/>
</dbReference>
<reference evidence="3 4" key="1">
    <citation type="submission" date="2021-01" db="EMBL/GenBank/DDBJ databases">
        <title>WGS of actinomycetes isolated from Thailand.</title>
        <authorList>
            <person name="Thawai C."/>
        </authorList>
    </citation>
    <scope>NUCLEOTIDE SEQUENCE [LARGE SCALE GENOMIC DNA]</scope>
    <source>
        <strain evidence="3 4">CH5-8</strain>
    </source>
</reference>
<dbReference type="InterPro" id="IPR006976">
    <property type="entry name" value="VanZ-like"/>
</dbReference>
<feature type="domain" description="VanZ-like" evidence="2">
    <location>
        <begin position="74"/>
        <end position="139"/>
    </location>
</feature>
<dbReference type="Proteomes" id="UP000621386">
    <property type="component" value="Unassembled WGS sequence"/>
</dbReference>
<sequence>MGGLTALGAVLGGTGWWAARRLRAAHALWWPPFVFCLTGVLGVTLALRAGEGGGPAECVINHEITEPLYTTQGQWNLAMFVPLGFFGVLALRRPAPVLAGALALPCLIELAQTLAPVVGICDSADLEMNAVGGLIGLAAGLLAVRGRVAWRAWVRTSLVLLGALGLIGITVLHSAVTLEHVDGSSVRDAHGDERAVAERVVRQAFDGRYEVGRVQIRPGIDGYNGFMSIQLGGGVSADLMWPGGRRLTVDFSGATGPGFAVPGATPAHDARDAYRIARTYMRVHYPWAGSASWHVTRPATGEQGGDGWVTSWRFRERGVAMPRSLDVRIDRAGRVHGLTADFGPTHVDVPARLLTARQAEEAVTEREQEHGAGPKALRVHALDLMTQRAKGNRGPWRAVWSVEVADPGCEPDGKGEGCDPYVATLDAVTGRPAD</sequence>
<feature type="transmembrane region" description="Helical" evidence="1">
    <location>
        <begin position="27"/>
        <end position="47"/>
    </location>
</feature>
<dbReference type="Pfam" id="PF04892">
    <property type="entry name" value="VanZ"/>
    <property type="match status" value="1"/>
</dbReference>
<evidence type="ECO:0000313" key="4">
    <source>
        <dbReference type="Proteomes" id="UP000621386"/>
    </source>
</evidence>
<accession>A0ABS1NZB8</accession>
<evidence type="ECO:0000313" key="3">
    <source>
        <dbReference type="EMBL" id="MBL1105187.1"/>
    </source>
</evidence>
<comment type="caution">
    <text evidence="3">The sequence shown here is derived from an EMBL/GenBank/DDBJ whole genome shotgun (WGS) entry which is preliminary data.</text>
</comment>
<evidence type="ECO:0000256" key="1">
    <source>
        <dbReference type="SAM" id="Phobius"/>
    </source>
</evidence>
<protein>
    <submittedName>
        <fullName evidence="3">VanZ family protein</fullName>
    </submittedName>
</protein>
<feature type="transmembrane region" description="Helical" evidence="1">
    <location>
        <begin position="98"/>
        <end position="120"/>
    </location>
</feature>
<keyword evidence="1" id="KW-0812">Transmembrane</keyword>
<evidence type="ECO:0000259" key="2">
    <source>
        <dbReference type="Pfam" id="PF04892"/>
    </source>
</evidence>
<organism evidence="3 4">
    <name type="scientific">Streptomyces musisoli</name>
    <dbReference type="NCBI Taxonomy" id="2802280"/>
    <lineage>
        <taxon>Bacteria</taxon>
        <taxon>Bacillati</taxon>
        <taxon>Actinomycetota</taxon>
        <taxon>Actinomycetes</taxon>
        <taxon>Kitasatosporales</taxon>
        <taxon>Streptomycetaceae</taxon>
        <taxon>Streptomyces</taxon>
    </lineage>
</organism>
<feature type="transmembrane region" description="Helical" evidence="1">
    <location>
        <begin position="156"/>
        <end position="176"/>
    </location>
</feature>
<name>A0ABS1NZB8_9ACTN</name>
<gene>
    <name evidence="3" type="ORF">JK361_11390</name>
</gene>
<keyword evidence="1" id="KW-1133">Transmembrane helix</keyword>
<feature type="transmembrane region" description="Helical" evidence="1">
    <location>
        <begin position="126"/>
        <end position="144"/>
    </location>
</feature>
<keyword evidence="1" id="KW-0472">Membrane</keyword>
<feature type="transmembrane region" description="Helical" evidence="1">
    <location>
        <begin position="73"/>
        <end position="91"/>
    </location>
</feature>
<keyword evidence="4" id="KW-1185">Reference proteome</keyword>
<proteinExistence type="predicted"/>